<organism evidence="2 3">
    <name type="scientific">Tumebacillus avium</name>
    <dbReference type="NCBI Taxonomy" id="1903704"/>
    <lineage>
        <taxon>Bacteria</taxon>
        <taxon>Bacillati</taxon>
        <taxon>Bacillota</taxon>
        <taxon>Bacilli</taxon>
        <taxon>Bacillales</taxon>
        <taxon>Alicyclobacillaceae</taxon>
        <taxon>Tumebacillus</taxon>
    </lineage>
</organism>
<dbReference type="OrthoDB" id="10019938at2"/>
<keyword evidence="1" id="KW-0175">Coiled coil</keyword>
<evidence type="ECO:0000256" key="1">
    <source>
        <dbReference type="SAM" id="Coils"/>
    </source>
</evidence>
<reference evidence="3" key="1">
    <citation type="submission" date="2017-05" db="EMBL/GenBank/DDBJ databases">
        <authorList>
            <person name="Sung H."/>
        </authorList>
    </citation>
    <scope>NUCLEOTIDE SEQUENCE [LARGE SCALE GENOMIC DNA]</scope>
    <source>
        <strain evidence="3">AR23208</strain>
    </source>
</reference>
<dbReference type="KEGG" id="tum:CBW65_18100"/>
<gene>
    <name evidence="2" type="ORF">CBW65_18100</name>
</gene>
<protein>
    <submittedName>
        <fullName evidence="2">Uncharacterized protein</fullName>
    </submittedName>
</protein>
<dbReference type="EMBL" id="CP021434">
    <property type="protein sequence ID" value="ARU62674.1"/>
    <property type="molecule type" value="Genomic_DNA"/>
</dbReference>
<dbReference type="Proteomes" id="UP000195437">
    <property type="component" value="Chromosome"/>
</dbReference>
<keyword evidence="3" id="KW-1185">Reference proteome</keyword>
<evidence type="ECO:0000313" key="3">
    <source>
        <dbReference type="Proteomes" id="UP000195437"/>
    </source>
</evidence>
<dbReference type="AlphaFoldDB" id="A0A1Y0ITI7"/>
<dbReference type="RefSeq" id="WP_087458030.1">
    <property type="nucleotide sequence ID" value="NZ_CP021434.1"/>
</dbReference>
<sequence>MLYSNASEVNNRELLDLLKLYFEDAEVPVEWIESIFASLNSPVISTVTGIDFYLKVEGLEGKVGYELSGSAKNSKVFEIVGTNQRFKTSTLIIIALILGFDFDGLDDELSSNQIVTRVNKMRKFIFENSDLVMVLKLSNADYSFNFEKYRDKLTFSDSDGARGEYYLENDFSIYEQYQEELSKLSIADVQFVSKGRNFVGHVHREIRDEFLATLNAIKKPVEIIVNNKLQESQTNSKIKQKTQVEIKNENVYLRNAAKALEGLGLSLNEAVLHSKFLNRKMDNFETISSVVKKTEKLNGEEKALNSLILVKQEEYNEKMGEIRKYINGLNAEAAPFGTNFTQNDILEKMQRIKNEWNGLLIGGESIKSILRDLEGEKVVPFTVSSNYLPSLFVKNKQDLMKLFENVSNHHMGVNKFLQVADGKIEMVDGLLKEKDLIQLKLRQLNDQRNTIMMELNELQSILDAFRYFGDYDDESYLDKVMEEVVQRKDYKLSLKIVKLLDEAEFVLNASSNSELLDQIHSRIKENEELLEKGKTVVSLPSQAKYTIALGKALQDLLAVIAYLDADPSSQSFDAKYRASVSTNLHHTVVGLFNDYMKERCKYYFEVISKEVVVTEVLSQYNFINQEFDINGRKVSTREGISGGTDSAMTVRSFASKPTLKKLGLILLVDEWGDVGVELAKSVYKTFEELDTFGFGIFVKVDDDYDVLELFAVAEGEKE</sequence>
<accession>A0A1Y0ITI7</accession>
<proteinExistence type="predicted"/>
<evidence type="ECO:0000313" key="2">
    <source>
        <dbReference type="EMBL" id="ARU62674.1"/>
    </source>
</evidence>
<name>A0A1Y0ITI7_9BACL</name>
<feature type="coiled-coil region" evidence="1">
    <location>
        <begin position="427"/>
        <end position="461"/>
    </location>
</feature>